<organism evidence="1 2">
    <name type="scientific">Gnathostoma spinigerum</name>
    <dbReference type="NCBI Taxonomy" id="75299"/>
    <lineage>
        <taxon>Eukaryota</taxon>
        <taxon>Metazoa</taxon>
        <taxon>Ecdysozoa</taxon>
        <taxon>Nematoda</taxon>
        <taxon>Chromadorea</taxon>
        <taxon>Rhabditida</taxon>
        <taxon>Spirurina</taxon>
        <taxon>Gnathostomatomorpha</taxon>
        <taxon>Gnathostomatoidea</taxon>
        <taxon>Gnathostomatidae</taxon>
        <taxon>Gnathostoma</taxon>
    </lineage>
</organism>
<keyword evidence="2" id="KW-1185">Reference proteome</keyword>
<dbReference type="AlphaFoldDB" id="A0ABD6EIH9"/>
<comment type="caution">
    <text evidence="1">The sequence shown here is derived from an EMBL/GenBank/DDBJ whole genome shotgun (WGS) entry which is preliminary data.</text>
</comment>
<protein>
    <submittedName>
        <fullName evidence="1">Uncharacterized protein</fullName>
    </submittedName>
</protein>
<reference evidence="1 2" key="1">
    <citation type="submission" date="2024-08" db="EMBL/GenBank/DDBJ databases">
        <title>Gnathostoma spinigerum genome.</title>
        <authorList>
            <person name="Gonzalez-Bertolin B."/>
            <person name="Monzon S."/>
            <person name="Zaballos A."/>
            <person name="Jimenez P."/>
            <person name="Dekumyoy P."/>
            <person name="Varona S."/>
            <person name="Cuesta I."/>
            <person name="Sumanam S."/>
            <person name="Adisakwattana P."/>
            <person name="Gasser R.B."/>
            <person name="Hernandez-Gonzalez A."/>
            <person name="Young N.D."/>
            <person name="Perteguer M.J."/>
        </authorList>
    </citation>
    <scope>NUCLEOTIDE SEQUENCE [LARGE SCALE GENOMIC DNA]</scope>
    <source>
        <strain evidence="1">AL3</strain>
        <tissue evidence="1">Liver</tissue>
    </source>
</reference>
<sequence length="71" mass="8379">MKGESSYMNKERMEETDENLRIVIMDDMKSLDEYLQLQSSTVEATFVDEGSDAIEKRIEQLVRFFKKSMHP</sequence>
<accession>A0ABD6EIH9</accession>
<gene>
    <name evidence="1" type="ORF">AB6A40_006487</name>
</gene>
<evidence type="ECO:0000313" key="2">
    <source>
        <dbReference type="Proteomes" id="UP001608902"/>
    </source>
</evidence>
<dbReference type="EMBL" id="JBGFUD010004619">
    <property type="protein sequence ID" value="MFH4979778.1"/>
    <property type="molecule type" value="Genomic_DNA"/>
</dbReference>
<evidence type="ECO:0000313" key="1">
    <source>
        <dbReference type="EMBL" id="MFH4979778.1"/>
    </source>
</evidence>
<dbReference type="Proteomes" id="UP001608902">
    <property type="component" value="Unassembled WGS sequence"/>
</dbReference>
<proteinExistence type="predicted"/>
<name>A0ABD6EIH9_9BILA</name>